<organism evidence="4 5">
    <name type="scientific">Enterococcus larvae</name>
    <dbReference type="NCBI Taxonomy" id="2794352"/>
    <lineage>
        <taxon>Bacteria</taxon>
        <taxon>Bacillati</taxon>
        <taxon>Bacillota</taxon>
        <taxon>Bacilli</taxon>
        <taxon>Lactobacillales</taxon>
        <taxon>Enterococcaceae</taxon>
        <taxon>Enterococcus</taxon>
    </lineage>
</organism>
<dbReference type="Pfam" id="PF05043">
    <property type="entry name" value="Mga"/>
    <property type="match status" value="1"/>
</dbReference>
<evidence type="ECO:0000256" key="2">
    <source>
        <dbReference type="ARBA" id="ARBA00023163"/>
    </source>
</evidence>
<proteinExistence type="predicted"/>
<feature type="domain" description="Mga helix-turn-helix" evidence="3">
    <location>
        <begin position="88"/>
        <end position="168"/>
    </location>
</feature>
<keyword evidence="5" id="KW-1185">Reference proteome</keyword>
<dbReference type="Gene3D" id="1.10.10.10">
    <property type="entry name" value="Winged helix-like DNA-binding domain superfamily/Winged helix DNA-binding domain"/>
    <property type="match status" value="1"/>
</dbReference>
<evidence type="ECO:0000313" key="4">
    <source>
        <dbReference type="EMBL" id="MBP1045955.1"/>
    </source>
</evidence>
<dbReference type="Proteomes" id="UP000673375">
    <property type="component" value="Unassembled WGS sequence"/>
</dbReference>
<dbReference type="InterPro" id="IPR036388">
    <property type="entry name" value="WH-like_DNA-bd_sf"/>
</dbReference>
<dbReference type="PANTHER" id="PTHR30185">
    <property type="entry name" value="CRYPTIC BETA-GLUCOSIDE BGL OPERON ANTITERMINATOR"/>
    <property type="match status" value="1"/>
</dbReference>
<protein>
    <submittedName>
        <fullName evidence="4">Helix-turn-helix domain-containing protein</fullName>
    </submittedName>
</protein>
<gene>
    <name evidence="4" type="ORF">I6N96_06650</name>
</gene>
<dbReference type="InterPro" id="IPR007737">
    <property type="entry name" value="Mga_HTH"/>
</dbReference>
<keyword evidence="2" id="KW-0804">Transcription</keyword>
<keyword evidence="1" id="KW-0805">Transcription regulation</keyword>
<dbReference type="PANTHER" id="PTHR30185:SF13">
    <property type="entry name" value="LICABCH OPERON REGULATOR-RELATED"/>
    <property type="match status" value="1"/>
</dbReference>
<accession>A0ABS4CIW2</accession>
<dbReference type="RefSeq" id="WP_209556787.1">
    <property type="nucleotide sequence ID" value="NZ_JAEDXU010000003.1"/>
</dbReference>
<comment type="caution">
    <text evidence="4">The sequence shown here is derived from an EMBL/GenBank/DDBJ whole genome shotgun (WGS) entry which is preliminary data.</text>
</comment>
<sequence length="504" mass="58561">MLNNTLLDQETNTKLTLLYLLYTKHAWYLMDDLIFDSSFDRNTVFKYVKLLRDDASDLAADGLPLSIEYSKPRGLYFSGDRVAYEAFVFQLVNRSIGVSLLRDVLLHPQISLDQFSSQHYVSESNIRKKMRQLNTSLKKYSFSLKSSNRQIFLSGDELQIRYYGYIFFWELYKGVIWPFPAISEESIRSFIDKEFFHYFPLKHAAVMHWSYILALNVCRFTQGKSIHQSDLPPFTKELNTFILSGHYSIIKSLETSLSFPSAEINYIVLLLQTTVRFYTIEDSFERCLAFHQTKNTEVYQLFQLYFSVFQPNFDSVPPSNQKNYRSLILTTFMTVLLFPNFSTTISGYAYLDYLDDHYVSLKEKIESGIKEMRNHSSSSLLDNDSFLTVRFSEAYALIGKLTDFDPIILIKLETDLPFVMEKVFTHQLTSILLPFYNISILSPAEASKEDSIDLIISSSLLPQKNDNLSTKTIFIHPRIQLPDIIVATEAIEEIKKDKRKTQKI</sequence>
<dbReference type="EMBL" id="JAEDXU010000003">
    <property type="protein sequence ID" value="MBP1045955.1"/>
    <property type="molecule type" value="Genomic_DNA"/>
</dbReference>
<evidence type="ECO:0000313" key="5">
    <source>
        <dbReference type="Proteomes" id="UP000673375"/>
    </source>
</evidence>
<evidence type="ECO:0000259" key="3">
    <source>
        <dbReference type="Pfam" id="PF05043"/>
    </source>
</evidence>
<dbReference type="InterPro" id="IPR050661">
    <property type="entry name" value="BglG_antiterminators"/>
</dbReference>
<name>A0ABS4CIW2_9ENTE</name>
<reference evidence="4 5" key="1">
    <citation type="submission" date="2020-12" db="EMBL/GenBank/DDBJ databases">
        <title>Vagococcus allomyrinae sp. nov. and Enterococcus lavae sp. nov., isolated from the larvae of Allomyrina dichotoma.</title>
        <authorList>
            <person name="Lee S.D."/>
        </authorList>
    </citation>
    <scope>NUCLEOTIDE SEQUENCE [LARGE SCALE GENOMIC DNA]</scope>
    <source>
        <strain evidence="4 5">BWM-S5</strain>
    </source>
</reference>
<evidence type="ECO:0000256" key="1">
    <source>
        <dbReference type="ARBA" id="ARBA00023015"/>
    </source>
</evidence>